<keyword evidence="3" id="KW-1185">Reference proteome</keyword>
<reference evidence="2 3" key="1">
    <citation type="journal article" date="2014" name="PLoS Genet.">
        <title>Phylogenetically driven sequencing of extremely halophilic archaea reveals strategies for static and dynamic osmo-response.</title>
        <authorList>
            <person name="Becker E.A."/>
            <person name="Seitzer P.M."/>
            <person name="Tritt A."/>
            <person name="Larsen D."/>
            <person name="Krusor M."/>
            <person name="Yao A.I."/>
            <person name="Wu D."/>
            <person name="Madern D."/>
            <person name="Eisen J.A."/>
            <person name="Darling A.E."/>
            <person name="Facciotti M.T."/>
        </authorList>
    </citation>
    <scope>NUCLEOTIDE SEQUENCE [LARGE SCALE GENOMIC DNA]</scope>
    <source>
        <strain evidence="2 3">JCM 14663</strain>
    </source>
</reference>
<evidence type="ECO:0000256" key="1">
    <source>
        <dbReference type="SAM" id="MobiDB-lite"/>
    </source>
</evidence>
<comment type="caution">
    <text evidence="2">The sequence shown here is derived from an EMBL/GenBank/DDBJ whole genome shotgun (WGS) entry which is preliminary data.</text>
</comment>
<dbReference type="PATRIC" id="fig|1230459.4.peg.2540"/>
<dbReference type="RefSeq" id="WP_008456525.1">
    <property type="nucleotide sequence ID" value="NZ_AOIJ01000054.1"/>
</dbReference>
<dbReference type="AlphaFoldDB" id="L9Z0Y3"/>
<accession>L9Z0Y3</accession>
<sequence length="78" mass="8080">MSRSRRNAGRLAGRVRDVPVTAAPSASPSLATPSIVIDRNASAIRRRCSRGHGVGTDRFGGAVRVALPSHVGASVMTT</sequence>
<evidence type="ECO:0000313" key="2">
    <source>
        <dbReference type="EMBL" id="ELY78843.1"/>
    </source>
</evidence>
<name>L9Z0Y3_9EURY</name>
<protein>
    <submittedName>
        <fullName evidence="2">Uncharacterized protein</fullName>
    </submittedName>
</protein>
<dbReference type="EMBL" id="AOIJ01000054">
    <property type="protein sequence ID" value="ELY78843.1"/>
    <property type="molecule type" value="Genomic_DNA"/>
</dbReference>
<proteinExistence type="predicted"/>
<feature type="region of interest" description="Disordered" evidence="1">
    <location>
        <begin position="1"/>
        <end position="31"/>
    </location>
</feature>
<evidence type="ECO:0000313" key="3">
    <source>
        <dbReference type="Proteomes" id="UP000011592"/>
    </source>
</evidence>
<feature type="compositionally biased region" description="Low complexity" evidence="1">
    <location>
        <begin position="18"/>
        <end position="31"/>
    </location>
</feature>
<dbReference type="Proteomes" id="UP000011592">
    <property type="component" value="Unassembled WGS sequence"/>
</dbReference>
<organism evidence="2 3">
    <name type="scientific">Natrinema gari JCM 14663</name>
    <dbReference type="NCBI Taxonomy" id="1230459"/>
    <lineage>
        <taxon>Archaea</taxon>
        <taxon>Methanobacteriati</taxon>
        <taxon>Methanobacteriota</taxon>
        <taxon>Stenosarchaea group</taxon>
        <taxon>Halobacteria</taxon>
        <taxon>Halobacteriales</taxon>
        <taxon>Natrialbaceae</taxon>
        <taxon>Natrinema</taxon>
    </lineage>
</organism>
<gene>
    <name evidence="2" type="ORF">C486_12740</name>
</gene>